<dbReference type="RefSeq" id="XP_022585478.1">
    <property type="nucleotide sequence ID" value="XM_022724415.1"/>
</dbReference>
<dbReference type="VEuPathDB" id="FungiDB:ASPZODRAFT_138093"/>
<evidence type="ECO:0008006" key="4">
    <source>
        <dbReference type="Google" id="ProtNLM"/>
    </source>
</evidence>
<dbReference type="OrthoDB" id="3936150at2759"/>
<keyword evidence="1" id="KW-0812">Transmembrane</keyword>
<dbReference type="AlphaFoldDB" id="A0A1L9SUU3"/>
<sequence>MADTPDEPLPSFQASLPLLLQSWLSDLFGRRFVLFLTIALTMVGAVIEATAPNWKVFAVSNVVNLLPIPRESPVAGKIPHRLRYHRCLWLDGVCGPGAVGSGLWNHLAVLSSTSLPRDYTGRSYAQLDEMFINRVPTRKFSQLVCSGDYGYDLTEEQQVQ</sequence>
<dbReference type="Gene3D" id="1.20.1250.20">
    <property type="entry name" value="MFS general substrate transporter like domains"/>
    <property type="match status" value="1"/>
</dbReference>
<evidence type="ECO:0000313" key="2">
    <source>
        <dbReference type="EMBL" id="OJJ50968.1"/>
    </source>
</evidence>
<evidence type="ECO:0000313" key="3">
    <source>
        <dbReference type="Proteomes" id="UP000184188"/>
    </source>
</evidence>
<keyword evidence="1" id="KW-1133">Transmembrane helix</keyword>
<dbReference type="EMBL" id="KV878336">
    <property type="protein sequence ID" value="OJJ50968.1"/>
    <property type="molecule type" value="Genomic_DNA"/>
</dbReference>
<dbReference type="SUPFAM" id="SSF103473">
    <property type="entry name" value="MFS general substrate transporter"/>
    <property type="match status" value="1"/>
</dbReference>
<name>A0A1L9SUU3_9EURO</name>
<keyword evidence="3" id="KW-1185">Reference proteome</keyword>
<keyword evidence="1" id="KW-0472">Membrane</keyword>
<dbReference type="Proteomes" id="UP000184188">
    <property type="component" value="Unassembled WGS sequence"/>
</dbReference>
<organism evidence="2 3">
    <name type="scientific">Penicilliopsis zonata CBS 506.65</name>
    <dbReference type="NCBI Taxonomy" id="1073090"/>
    <lineage>
        <taxon>Eukaryota</taxon>
        <taxon>Fungi</taxon>
        <taxon>Dikarya</taxon>
        <taxon>Ascomycota</taxon>
        <taxon>Pezizomycotina</taxon>
        <taxon>Eurotiomycetes</taxon>
        <taxon>Eurotiomycetidae</taxon>
        <taxon>Eurotiales</taxon>
        <taxon>Aspergillaceae</taxon>
        <taxon>Penicilliopsis</taxon>
    </lineage>
</organism>
<gene>
    <name evidence="2" type="ORF">ASPZODRAFT_138093</name>
</gene>
<dbReference type="InterPro" id="IPR036259">
    <property type="entry name" value="MFS_trans_sf"/>
</dbReference>
<evidence type="ECO:0000256" key="1">
    <source>
        <dbReference type="SAM" id="Phobius"/>
    </source>
</evidence>
<feature type="transmembrane region" description="Helical" evidence="1">
    <location>
        <begin position="28"/>
        <end position="47"/>
    </location>
</feature>
<protein>
    <recommendedName>
        <fullName evidence="4">Major facilitator superfamily (MFS) profile domain-containing protein</fullName>
    </recommendedName>
</protein>
<accession>A0A1L9SUU3</accession>
<dbReference type="GeneID" id="34610880"/>
<reference evidence="3" key="1">
    <citation type="journal article" date="2017" name="Genome Biol.">
        <title>Comparative genomics reveals high biological diversity and specific adaptations in the industrially and medically important fungal genus Aspergillus.</title>
        <authorList>
            <person name="de Vries R.P."/>
            <person name="Riley R."/>
            <person name="Wiebenga A."/>
            <person name="Aguilar-Osorio G."/>
            <person name="Amillis S."/>
            <person name="Uchima C.A."/>
            <person name="Anderluh G."/>
            <person name="Asadollahi M."/>
            <person name="Askin M."/>
            <person name="Barry K."/>
            <person name="Battaglia E."/>
            <person name="Bayram O."/>
            <person name="Benocci T."/>
            <person name="Braus-Stromeyer S.A."/>
            <person name="Caldana C."/>
            <person name="Canovas D."/>
            <person name="Cerqueira G.C."/>
            <person name="Chen F."/>
            <person name="Chen W."/>
            <person name="Choi C."/>
            <person name="Clum A."/>
            <person name="Dos Santos R.A."/>
            <person name="Damasio A.R."/>
            <person name="Diallinas G."/>
            <person name="Emri T."/>
            <person name="Fekete E."/>
            <person name="Flipphi M."/>
            <person name="Freyberg S."/>
            <person name="Gallo A."/>
            <person name="Gournas C."/>
            <person name="Habgood R."/>
            <person name="Hainaut M."/>
            <person name="Harispe M.L."/>
            <person name="Henrissat B."/>
            <person name="Hilden K.S."/>
            <person name="Hope R."/>
            <person name="Hossain A."/>
            <person name="Karabika E."/>
            <person name="Karaffa L."/>
            <person name="Karanyi Z."/>
            <person name="Krasevec N."/>
            <person name="Kuo A."/>
            <person name="Kusch H."/>
            <person name="LaButti K."/>
            <person name="Lagendijk E.L."/>
            <person name="Lapidus A."/>
            <person name="Levasseur A."/>
            <person name="Lindquist E."/>
            <person name="Lipzen A."/>
            <person name="Logrieco A.F."/>
            <person name="MacCabe A."/>
            <person name="Maekelae M.R."/>
            <person name="Malavazi I."/>
            <person name="Melin P."/>
            <person name="Meyer V."/>
            <person name="Mielnichuk N."/>
            <person name="Miskei M."/>
            <person name="Molnar A.P."/>
            <person name="Mule G."/>
            <person name="Ngan C.Y."/>
            <person name="Orejas M."/>
            <person name="Orosz E."/>
            <person name="Ouedraogo J.P."/>
            <person name="Overkamp K.M."/>
            <person name="Park H.-S."/>
            <person name="Perrone G."/>
            <person name="Piumi F."/>
            <person name="Punt P.J."/>
            <person name="Ram A.F."/>
            <person name="Ramon A."/>
            <person name="Rauscher S."/>
            <person name="Record E."/>
            <person name="Riano-Pachon D.M."/>
            <person name="Robert V."/>
            <person name="Roehrig J."/>
            <person name="Ruller R."/>
            <person name="Salamov A."/>
            <person name="Salih N.S."/>
            <person name="Samson R.A."/>
            <person name="Sandor E."/>
            <person name="Sanguinetti M."/>
            <person name="Schuetze T."/>
            <person name="Sepcic K."/>
            <person name="Shelest E."/>
            <person name="Sherlock G."/>
            <person name="Sophianopoulou V."/>
            <person name="Squina F.M."/>
            <person name="Sun H."/>
            <person name="Susca A."/>
            <person name="Todd R.B."/>
            <person name="Tsang A."/>
            <person name="Unkles S.E."/>
            <person name="van de Wiele N."/>
            <person name="van Rossen-Uffink D."/>
            <person name="Oliveira J.V."/>
            <person name="Vesth T.C."/>
            <person name="Visser J."/>
            <person name="Yu J.-H."/>
            <person name="Zhou M."/>
            <person name="Andersen M.R."/>
            <person name="Archer D.B."/>
            <person name="Baker S.E."/>
            <person name="Benoit I."/>
            <person name="Brakhage A.A."/>
            <person name="Braus G.H."/>
            <person name="Fischer R."/>
            <person name="Frisvad J.C."/>
            <person name="Goldman G.H."/>
            <person name="Houbraken J."/>
            <person name="Oakley B."/>
            <person name="Pocsi I."/>
            <person name="Scazzocchio C."/>
            <person name="Seiboth B."/>
            <person name="vanKuyk P.A."/>
            <person name="Wortman J."/>
            <person name="Dyer P.S."/>
            <person name="Grigoriev I.V."/>
        </authorList>
    </citation>
    <scope>NUCLEOTIDE SEQUENCE [LARGE SCALE GENOMIC DNA]</scope>
    <source>
        <strain evidence="3">CBS 506.65</strain>
    </source>
</reference>
<proteinExistence type="predicted"/>